<evidence type="ECO:0000256" key="2">
    <source>
        <dbReference type="ARBA" id="ARBA00023125"/>
    </source>
</evidence>
<dbReference type="Proteomes" id="UP001501319">
    <property type="component" value="Unassembled WGS sequence"/>
</dbReference>
<evidence type="ECO:0000256" key="1">
    <source>
        <dbReference type="ARBA" id="ARBA00023015"/>
    </source>
</evidence>
<feature type="DNA-binding region" description="H-T-H motif" evidence="4">
    <location>
        <begin position="50"/>
        <end position="69"/>
    </location>
</feature>
<sequence length="220" mass="24255">MSNPIRATIELVEDSRNQGRQLTAKGQATRARILAVAAELVLRNGVAGTQIEDVRKAAGVSGSQMTHYFQDKRTLIKDVITWQADATVETHHRPELGELDTFAAWRNWAELITQQQVGRGFQGGCDFGSLAGQLVESSQETRSDLADGYERLLRLFRRGLQAMRDRGDLREDADPDALAHALLAAMQGGILLSQTLRRAAPLRDSFDAALTQLESFATDH</sequence>
<keyword evidence="2 4" id="KW-0238">DNA-binding</keyword>
<evidence type="ECO:0000259" key="5">
    <source>
        <dbReference type="PROSITE" id="PS50977"/>
    </source>
</evidence>
<dbReference type="Pfam" id="PF16925">
    <property type="entry name" value="TetR_C_13"/>
    <property type="match status" value="1"/>
</dbReference>
<dbReference type="PANTHER" id="PTHR47506">
    <property type="entry name" value="TRANSCRIPTIONAL REGULATORY PROTEIN"/>
    <property type="match status" value="1"/>
</dbReference>
<evidence type="ECO:0000313" key="7">
    <source>
        <dbReference type="Proteomes" id="UP001501319"/>
    </source>
</evidence>
<organism evidence="6 7">
    <name type="scientific">Kribbella alba</name>
    <dbReference type="NCBI Taxonomy" id="190197"/>
    <lineage>
        <taxon>Bacteria</taxon>
        <taxon>Bacillati</taxon>
        <taxon>Actinomycetota</taxon>
        <taxon>Actinomycetes</taxon>
        <taxon>Propionibacteriales</taxon>
        <taxon>Kribbellaceae</taxon>
        <taxon>Kribbella</taxon>
    </lineage>
</organism>
<dbReference type="Gene3D" id="1.10.357.10">
    <property type="entry name" value="Tetracycline Repressor, domain 2"/>
    <property type="match status" value="1"/>
</dbReference>
<gene>
    <name evidence="6" type="ORF">GCM10009744_60500</name>
</gene>
<evidence type="ECO:0000313" key="6">
    <source>
        <dbReference type="EMBL" id="GAA1659052.1"/>
    </source>
</evidence>
<dbReference type="InterPro" id="IPR011075">
    <property type="entry name" value="TetR_C"/>
</dbReference>
<accession>A0ABN2FTA5</accession>
<dbReference type="SUPFAM" id="SSF48498">
    <property type="entry name" value="Tetracyclin repressor-like, C-terminal domain"/>
    <property type="match status" value="1"/>
</dbReference>
<evidence type="ECO:0000256" key="3">
    <source>
        <dbReference type="ARBA" id="ARBA00023163"/>
    </source>
</evidence>
<feature type="domain" description="HTH tetR-type" evidence="5">
    <location>
        <begin position="27"/>
        <end position="87"/>
    </location>
</feature>
<dbReference type="Pfam" id="PF00440">
    <property type="entry name" value="TetR_N"/>
    <property type="match status" value="1"/>
</dbReference>
<dbReference type="PROSITE" id="PS50977">
    <property type="entry name" value="HTH_TETR_2"/>
    <property type="match status" value="1"/>
</dbReference>
<dbReference type="EMBL" id="BAAANE010000013">
    <property type="protein sequence ID" value="GAA1659052.1"/>
    <property type="molecule type" value="Genomic_DNA"/>
</dbReference>
<proteinExistence type="predicted"/>
<dbReference type="PANTHER" id="PTHR47506:SF1">
    <property type="entry name" value="HTH-TYPE TRANSCRIPTIONAL REGULATOR YJDC"/>
    <property type="match status" value="1"/>
</dbReference>
<dbReference type="InterPro" id="IPR001647">
    <property type="entry name" value="HTH_TetR"/>
</dbReference>
<evidence type="ECO:0000256" key="4">
    <source>
        <dbReference type="PROSITE-ProRule" id="PRU00335"/>
    </source>
</evidence>
<dbReference type="InterPro" id="IPR009057">
    <property type="entry name" value="Homeodomain-like_sf"/>
</dbReference>
<reference evidence="6 7" key="1">
    <citation type="journal article" date="2019" name="Int. J. Syst. Evol. Microbiol.">
        <title>The Global Catalogue of Microorganisms (GCM) 10K type strain sequencing project: providing services to taxonomists for standard genome sequencing and annotation.</title>
        <authorList>
            <consortium name="The Broad Institute Genomics Platform"/>
            <consortium name="The Broad Institute Genome Sequencing Center for Infectious Disease"/>
            <person name="Wu L."/>
            <person name="Ma J."/>
        </authorList>
    </citation>
    <scope>NUCLEOTIDE SEQUENCE [LARGE SCALE GENOMIC DNA]</scope>
    <source>
        <strain evidence="6 7">JCM 14306</strain>
    </source>
</reference>
<protein>
    <submittedName>
        <fullName evidence="6">TetR/AcrR family transcriptional regulator</fullName>
    </submittedName>
</protein>
<comment type="caution">
    <text evidence="6">The sequence shown here is derived from an EMBL/GenBank/DDBJ whole genome shotgun (WGS) entry which is preliminary data.</text>
</comment>
<keyword evidence="7" id="KW-1185">Reference proteome</keyword>
<keyword evidence="1" id="KW-0805">Transcription regulation</keyword>
<dbReference type="SUPFAM" id="SSF46689">
    <property type="entry name" value="Homeodomain-like"/>
    <property type="match status" value="1"/>
</dbReference>
<keyword evidence="3" id="KW-0804">Transcription</keyword>
<name>A0ABN2FTA5_9ACTN</name>
<dbReference type="InterPro" id="IPR036271">
    <property type="entry name" value="Tet_transcr_reg_TetR-rel_C_sf"/>
</dbReference>